<dbReference type="InterPro" id="IPR036864">
    <property type="entry name" value="Zn2-C6_fun-type_DNA-bd_sf"/>
</dbReference>
<dbReference type="Proteomes" id="UP000018087">
    <property type="component" value="Unassembled WGS sequence"/>
</dbReference>
<organism evidence="5 6">
    <name type="scientific">Sporothrix schenckii (strain ATCC 58251 / de Perez 2211183)</name>
    <name type="common">Rose-picker's disease fungus</name>
    <dbReference type="NCBI Taxonomy" id="1391915"/>
    <lineage>
        <taxon>Eukaryota</taxon>
        <taxon>Fungi</taxon>
        <taxon>Dikarya</taxon>
        <taxon>Ascomycota</taxon>
        <taxon>Pezizomycotina</taxon>
        <taxon>Sordariomycetes</taxon>
        <taxon>Sordariomycetidae</taxon>
        <taxon>Ophiostomatales</taxon>
        <taxon>Ophiostomataceae</taxon>
        <taxon>Sporothrix</taxon>
    </lineage>
</organism>
<dbReference type="PROSITE" id="PS50048">
    <property type="entry name" value="ZN2_CY6_FUNGAL_2"/>
    <property type="match status" value="1"/>
</dbReference>
<feature type="compositionally biased region" description="Polar residues" evidence="3">
    <location>
        <begin position="107"/>
        <end position="116"/>
    </location>
</feature>
<dbReference type="HOGENOM" id="CLU_010508_0_0_1"/>
<feature type="domain" description="Zn(2)-C6 fungal-type" evidence="4">
    <location>
        <begin position="17"/>
        <end position="47"/>
    </location>
</feature>
<evidence type="ECO:0000313" key="6">
    <source>
        <dbReference type="Proteomes" id="UP000018087"/>
    </source>
</evidence>
<dbReference type="OrthoDB" id="424974at2759"/>
<evidence type="ECO:0000313" key="5">
    <source>
        <dbReference type="EMBL" id="ERT01005.1"/>
    </source>
</evidence>
<evidence type="ECO:0000256" key="1">
    <source>
        <dbReference type="ARBA" id="ARBA00022723"/>
    </source>
</evidence>
<keyword evidence="6" id="KW-1185">Reference proteome</keyword>
<dbReference type="Pfam" id="PF04082">
    <property type="entry name" value="Fungal_trans"/>
    <property type="match status" value="1"/>
</dbReference>
<dbReference type="PANTHER" id="PTHR46910:SF1">
    <property type="entry name" value="MISCELLANEOUS ZN(II)2CYS6 TRANSCRIPTION FACTOR (EUROFUNG)-RELATED"/>
    <property type="match status" value="1"/>
</dbReference>
<evidence type="ECO:0000256" key="3">
    <source>
        <dbReference type="SAM" id="MobiDB-lite"/>
    </source>
</evidence>
<evidence type="ECO:0000259" key="4">
    <source>
        <dbReference type="PROSITE" id="PS50048"/>
    </source>
</evidence>
<feature type="region of interest" description="Disordered" evidence="3">
    <location>
        <begin position="666"/>
        <end position="708"/>
    </location>
</feature>
<dbReference type="SMART" id="SM00906">
    <property type="entry name" value="Fungal_trans"/>
    <property type="match status" value="1"/>
</dbReference>
<keyword evidence="1" id="KW-0479">Metal-binding</keyword>
<feature type="compositionally biased region" description="Acidic residues" evidence="3">
    <location>
        <begin position="170"/>
        <end position="179"/>
    </location>
</feature>
<dbReference type="SUPFAM" id="SSF57701">
    <property type="entry name" value="Zn2/Cys6 DNA-binding domain"/>
    <property type="match status" value="1"/>
</dbReference>
<gene>
    <name evidence="5" type="ORF">HMPREF1624_02241</name>
</gene>
<dbReference type="GO" id="GO:0000981">
    <property type="term" value="F:DNA-binding transcription factor activity, RNA polymerase II-specific"/>
    <property type="evidence" value="ECO:0007669"/>
    <property type="project" value="InterPro"/>
</dbReference>
<dbReference type="STRING" id="1391915.U7Q1Y6"/>
<dbReference type="PANTHER" id="PTHR46910">
    <property type="entry name" value="TRANSCRIPTION FACTOR PDR1"/>
    <property type="match status" value="1"/>
</dbReference>
<protein>
    <recommendedName>
        <fullName evidence="4">Zn(2)-C6 fungal-type domain-containing protein</fullName>
    </recommendedName>
</protein>
<dbReference type="SMART" id="SM00066">
    <property type="entry name" value="GAL4"/>
    <property type="match status" value="1"/>
</dbReference>
<dbReference type="PROSITE" id="PS00463">
    <property type="entry name" value="ZN2_CY6_FUNGAL_1"/>
    <property type="match status" value="1"/>
</dbReference>
<reference evidence="6" key="1">
    <citation type="journal article" date="2014" name="Genome Announc.">
        <title>Genome sequence of the pathogenic fungus Sporothrix schenckii (ATCC 58251).</title>
        <authorList>
            <person name="Cuomo C.A."/>
            <person name="Rodriguez-Del Valle N."/>
            <person name="Perez-Sanchez L."/>
            <person name="Abouelleil A."/>
            <person name="Goldberg J."/>
            <person name="Young S."/>
            <person name="Zeng Q."/>
            <person name="Birren B.W."/>
        </authorList>
    </citation>
    <scope>NUCLEOTIDE SEQUENCE [LARGE SCALE GENOMIC DNA]</scope>
    <source>
        <strain evidence="6">ATCC 58251 / de Perez 2211183</strain>
    </source>
</reference>
<dbReference type="CDD" id="cd12148">
    <property type="entry name" value="fungal_TF_MHR"/>
    <property type="match status" value="1"/>
</dbReference>
<evidence type="ECO:0000256" key="2">
    <source>
        <dbReference type="ARBA" id="ARBA00023242"/>
    </source>
</evidence>
<dbReference type="AlphaFoldDB" id="U7Q1Y6"/>
<sequence length="758" mass="82019">MSSASAAPSKRIRLSLACNNCRKRKVRCDTETPKCRNCWLRDEDCETTDPRYPENGPTNVRRWATKDGLMPGQNPAATHRNQAQIPKHGPVQARSGADASTPMRHALSTSPAGTATSIGSIGSMGSMGSMNSIGSATADTVSWVSRGYQTSISSVSAAGGRDTGIHANDNETETETETDADFAVNTESSTSHRIKYMGGSSVQCLSAFVNIYLRRKGLPSISSHFLGGMRHVEEFPLPFPLSLTTRLPPLPDPPALVACLDTYFSRIWPIYPVVDRAAVEADILFFQRSDYVAPHAHTQLTQSHVPRLVIIFAIVAIGTEEAAGAPTELGSTFVTAAYSLLAHLVGTPYLSSVQALLLLAVALRSRCKEGQAWHVVAQAVRVAQSIGLHRQIRRRDQDGVAGAAGVDLHARVWWSCYALEKLMELETGRPSAITDDDIDQAVPSKETCDVFALWVALARILSQISRQLYRQKPASAWHLLSEIGALDQQLLAWEKGLPDADGITSPSQPHQPHQPHISSFLTLQYHQAQTTLLRASLVFPTQFFVDEVRRLGPRLPSYARLLQAENICTATARATIHRVLSDSEDGLERSHDAAATLLVSSTQLFLAAVVLALHIVKNPTKRLVRADLELLITATEHLELQFSRGGQHPAFVRGFETLRTSVAAAVSSSVEEEQRRSGAGGSGGAGPSKSTPPDPGPDLDAMHQGDRDPYVSGITPDFSLFGVGDDISMDELWGAIGTYSLLEPALDLDDPSLQPPPP</sequence>
<dbReference type="eggNOG" id="ENOG502SH59">
    <property type="taxonomic scope" value="Eukaryota"/>
</dbReference>
<feature type="compositionally biased region" description="Polar residues" evidence="3">
    <location>
        <begin position="75"/>
        <end position="84"/>
    </location>
</feature>
<dbReference type="InterPro" id="IPR050987">
    <property type="entry name" value="AtrR-like"/>
</dbReference>
<feature type="region of interest" description="Disordered" evidence="3">
    <location>
        <begin position="155"/>
        <end position="179"/>
    </location>
</feature>
<keyword evidence="2" id="KW-0539">Nucleus</keyword>
<dbReference type="Gene3D" id="4.10.240.10">
    <property type="entry name" value="Zn(2)-C6 fungal-type DNA-binding domain"/>
    <property type="match status" value="1"/>
</dbReference>
<dbReference type="GO" id="GO:0006351">
    <property type="term" value="P:DNA-templated transcription"/>
    <property type="evidence" value="ECO:0007669"/>
    <property type="project" value="InterPro"/>
</dbReference>
<dbReference type="EMBL" id="KI440843">
    <property type="protein sequence ID" value="ERT01005.1"/>
    <property type="molecule type" value="Genomic_DNA"/>
</dbReference>
<dbReference type="InterPro" id="IPR007219">
    <property type="entry name" value="XnlR_reg_dom"/>
</dbReference>
<feature type="region of interest" description="Disordered" evidence="3">
    <location>
        <begin position="72"/>
        <end position="120"/>
    </location>
</feature>
<dbReference type="GO" id="GO:0003677">
    <property type="term" value="F:DNA binding"/>
    <property type="evidence" value="ECO:0007669"/>
    <property type="project" value="InterPro"/>
</dbReference>
<proteinExistence type="predicted"/>
<dbReference type="GO" id="GO:0008270">
    <property type="term" value="F:zinc ion binding"/>
    <property type="evidence" value="ECO:0007669"/>
    <property type="project" value="InterPro"/>
</dbReference>
<name>U7Q1Y6_SPOS1</name>
<dbReference type="CDD" id="cd00067">
    <property type="entry name" value="GAL4"/>
    <property type="match status" value="1"/>
</dbReference>
<dbReference type="InterPro" id="IPR001138">
    <property type="entry name" value="Zn2Cys6_DnaBD"/>
</dbReference>
<accession>U7Q1Y6</accession>
<dbReference type="Pfam" id="PF00172">
    <property type="entry name" value="Zn_clus"/>
    <property type="match status" value="1"/>
</dbReference>